<dbReference type="PANTHER" id="PTHR39426">
    <property type="entry name" value="HOMOLOGY TO DEATH-ON-CURING PROTEIN OF PHAGE P1"/>
    <property type="match status" value="1"/>
</dbReference>
<dbReference type="InterPro" id="IPR036597">
    <property type="entry name" value="Fido-like_dom_sf"/>
</dbReference>
<dbReference type="NCBIfam" id="TIGR01550">
    <property type="entry name" value="DOC_P1"/>
    <property type="match status" value="1"/>
</dbReference>
<dbReference type="SUPFAM" id="SSF140931">
    <property type="entry name" value="Fic-like"/>
    <property type="match status" value="1"/>
</dbReference>
<dbReference type="PANTHER" id="PTHR39426:SF1">
    <property type="entry name" value="HOMOLOGY TO DEATH-ON-CURING PROTEIN OF PHAGE P1"/>
    <property type="match status" value="1"/>
</dbReference>
<dbReference type="EMBL" id="QOHO01000034">
    <property type="protein sequence ID" value="RFZ78556.1"/>
    <property type="molecule type" value="Genomic_DNA"/>
</dbReference>
<evidence type="ECO:0000313" key="3">
    <source>
        <dbReference type="Proteomes" id="UP000260680"/>
    </source>
</evidence>
<protein>
    <submittedName>
        <fullName evidence="2">Type II toxin-antitoxin system death-on-curing family toxin</fullName>
    </submittedName>
</protein>
<dbReference type="RefSeq" id="WP_117417394.1">
    <property type="nucleotide sequence ID" value="NZ_QOHO01000034.1"/>
</dbReference>
<dbReference type="GO" id="GO:0016301">
    <property type="term" value="F:kinase activity"/>
    <property type="evidence" value="ECO:0007669"/>
    <property type="project" value="InterPro"/>
</dbReference>
<dbReference type="InterPro" id="IPR003812">
    <property type="entry name" value="Fido"/>
</dbReference>
<gene>
    <name evidence="2" type="ORF">DS742_12845</name>
</gene>
<dbReference type="InterPro" id="IPR006440">
    <property type="entry name" value="Doc"/>
</dbReference>
<dbReference type="InterPro" id="IPR053737">
    <property type="entry name" value="Type_II_TA_Toxin"/>
</dbReference>
<dbReference type="Pfam" id="PF02661">
    <property type="entry name" value="Fic"/>
    <property type="match status" value="1"/>
</dbReference>
<name>A0A3E2NC32_9FIRM</name>
<reference evidence="2 3" key="1">
    <citation type="submission" date="2018-07" db="EMBL/GenBank/DDBJ databases">
        <title>New species, Clostridium PI-S10-A1B.</title>
        <authorList>
            <person name="Krishna G."/>
            <person name="Summeta K."/>
            <person name="Shikha S."/>
            <person name="Prabhu P.B."/>
            <person name="Suresh K."/>
        </authorList>
    </citation>
    <scope>NUCLEOTIDE SEQUENCE [LARGE SCALE GENOMIC DNA]</scope>
    <source>
        <strain evidence="2 3">PI-S10-A1B</strain>
    </source>
</reference>
<evidence type="ECO:0000313" key="2">
    <source>
        <dbReference type="EMBL" id="RFZ78556.1"/>
    </source>
</evidence>
<comment type="caution">
    <text evidence="2">The sequence shown here is derived from an EMBL/GenBank/DDBJ whole genome shotgun (WGS) entry which is preliminary data.</text>
</comment>
<feature type="domain" description="Fido" evidence="1">
    <location>
        <begin position="7"/>
        <end position="127"/>
    </location>
</feature>
<dbReference type="PROSITE" id="PS51459">
    <property type="entry name" value="FIDO"/>
    <property type="match status" value="1"/>
</dbReference>
<dbReference type="Gene3D" id="1.20.120.1870">
    <property type="entry name" value="Fic/DOC protein, Fido domain"/>
    <property type="match status" value="1"/>
</dbReference>
<accession>A0A3E2NC32</accession>
<organism evidence="2 3">
    <name type="scientific">Lacrimispora amygdalina</name>
    <dbReference type="NCBI Taxonomy" id="253257"/>
    <lineage>
        <taxon>Bacteria</taxon>
        <taxon>Bacillati</taxon>
        <taxon>Bacillota</taxon>
        <taxon>Clostridia</taxon>
        <taxon>Lachnospirales</taxon>
        <taxon>Lachnospiraceae</taxon>
        <taxon>Lacrimispora</taxon>
    </lineage>
</organism>
<dbReference type="OrthoDB" id="9802752at2"/>
<evidence type="ECO:0000259" key="1">
    <source>
        <dbReference type="PROSITE" id="PS51459"/>
    </source>
</evidence>
<dbReference type="Proteomes" id="UP000260680">
    <property type="component" value="Unassembled WGS sequence"/>
</dbReference>
<sequence>MGKVNYISLEEALEIHKSTIENSGGGDDGELDTGKLDSVLTHIQNDEYYPTFLDKLEHLFFCACKFHCFIDGNKRIAITLTAMFLLKNGYMSIANIYFREMENISYHVAAGHIDEELLKRILEAILNCTYDEDESLRLEIFNAISVEDEFY</sequence>
<proteinExistence type="predicted"/>
<dbReference type="AlphaFoldDB" id="A0A3E2NC32"/>